<keyword evidence="11" id="KW-0539">Nucleus</keyword>
<keyword evidence="10" id="KW-0496">Mitochondrion</keyword>
<evidence type="ECO:0000256" key="6">
    <source>
        <dbReference type="ARBA" id="ARBA00022490"/>
    </source>
</evidence>
<dbReference type="SMART" id="SM01284">
    <property type="entry name" value="ECSIT_Cterm"/>
    <property type="match status" value="1"/>
</dbReference>
<dbReference type="InterPro" id="IPR046448">
    <property type="entry name" value="ECSIT_N"/>
</dbReference>
<keyword evidence="7" id="KW-0399">Innate immunity</keyword>
<keyword evidence="6" id="KW-0963">Cytoplasm</keyword>
<evidence type="ECO:0000259" key="13">
    <source>
        <dbReference type="SMART" id="SM01284"/>
    </source>
</evidence>
<sequence>MSAPASLYRVLSRVVISSSSCRASLSSAASQKHSKRNLTSSTLHSARKEDPLEETSLTIRSLFDSKERNKGTFVAACDIFMKRGPHRRGHVEFIYSALKLMEDYGVHKDLEVYKRLLNLMPKGKMVPTNVFQIEFMHYPKQQQCAIDCLEQMEMNGVMPDTEMEHILRNLFGKMSHPVRKFGRMMYWMPKFKNASPWILPQVVPNDAFELAKMAVERMCTVDPSSTITIYQTSEVEDALEDTWIVSGQSTVQQELLEKHPPGESIKVEGPFRIHLRNKSVGYFVLRAEAKPKPPPPSRAVIDDVGSIKSWFTGELEPEETLLTQPCSVHEQEDGTILALCVTGTSGRDSLLSWIRLLEKSNPCLARIPVLFTQASPIGEVITVEPEKHHDEITAAT</sequence>
<protein>
    <recommendedName>
        <fullName evidence="5">Evolutionarily conserved signaling intermediate in Toll pathway, mitochondrial</fullName>
    </recommendedName>
</protein>
<dbReference type="EMBL" id="GDRN01097350">
    <property type="protein sequence ID" value="JAI59132.1"/>
    <property type="molecule type" value="Transcribed_RNA"/>
</dbReference>
<comment type="subcellular location">
    <subcellularLocation>
        <location evidence="3">Cytoplasm</location>
    </subcellularLocation>
    <subcellularLocation>
        <location evidence="2">Mitochondrion</location>
    </subcellularLocation>
    <subcellularLocation>
        <location evidence="1">Nucleus</location>
    </subcellularLocation>
</comment>
<dbReference type="EMBL" id="GDRN01097352">
    <property type="protein sequence ID" value="JAI59131.1"/>
    <property type="molecule type" value="Transcribed_RNA"/>
</dbReference>
<evidence type="ECO:0000256" key="5">
    <source>
        <dbReference type="ARBA" id="ARBA00019998"/>
    </source>
</evidence>
<evidence type="ECO:0000313" key="14">
    <source>
        <dbReference type="EMBL" id="JAI59131.1"/>
    </source>
</evidence>
<reference evidence="14" key="1">
    <citation type="submission" date="2015-09" db="EMBL/GenBank/DDBJ databases">
        <title>Scylla olivacea transcriptome.</title>
        <authorList>
            <person name="Ikhwanuddin M."/>
        </authorList>
    </citation>
    <scope>NUCLEOTIDE SEQUENCE</scope>
</reference>
<dbReference type="PANTHER" id="PTHR13113:SF1">
    <property type="entry name" value="EVOLUTIONARILY CONSERVED SIGNALING INTERMEDIATE IN TOLL PATHWAY, MITOCHONDRIAL"/>
    <property type="match status" value="1"/>
</dbReference>
<dbReference type="GO" id="GO:0005739">
    <property type="term" value="C:mitochondrion"/>
    <property type="evidence" value="ECO:0007669"/>
    <property type="project" value="UniProtKB-SubCell"/>
</dbReference>
<dbReference type="Pfam" id="PF14784">
    <property type="entry name" value="ECSIT_C"/>
    <property type="match status" value="1"/>
</dbReference>
<dbReference type="GO" id="GO:0005634">
    <property type="term" value="C:nucleus"/>
    <property type="evidence" value="ECO:0007669"/>
    <property type="project" value="UniProtKB-SubCell"/>
</dbReference>
<dbReference type="EMBL" id="GDRN01097353">
    <property type="protein sequence ID" value="JAI59130.1"/>
    <property type="molecule type" value="Transcribed_RNA"/>
</dbReference>
<dbReference type="PANTHER" id="PTHR13113">
    <property type="entry name" value="ECSIT EVOLUTIONARILY CONSERVED SIGNALING INTERMEDIATE IN TOLL PATHWAYS"/>
    <property type="match status" value="1"/>
</dbReference>
<evidence type="ECO:0000256" key="10">
    <source>
        <dbReference type="ARBA" id="ARBA00023128"/>
    </source>
</evidence>
<feature type="region of interest" description="Disordered" evidence="12">
    <location>
        <begin position="30"/>
        <end position="50"/>
    </location>
</feature>
<dbReference type="GO" id="GO:0007178">
    <property type="term" value="P:cell surface receptor protein serine/threonine kinase signaling pathway"/>
    <property type="evidence" value="ECO:0007669"/>
    <property type="project" value="TreeGrafter"/>
</dbReference>
<evidence type="ECO:0000256" key="7">
    <source>
        <dbReference type="ARBA" id="ARBA00022588"/>
    </source>
</evidence>
<keyword evidence="8" id="KW-0391">Immunity</keyword>
<organism evidence="14">
    <name type="scientific">Scylla olivacea</name>
    <name type="common">Orange mud crab</name>
    <name type="synonym">Cancer olivacea</name>
    <dbReference type="NCBI Taxonomy" id="85551"/>
    <lineage>
        <taxon>Eukaryota</taxon>
        <taxon>Metazoa</taxon>
        <taxon>Ecdysozoa</taxon>
        <taxon>Arthropoda</taxon>
        <taxon>Crustacea</taxon>
        <taxon>Multicrustacea</taxon>
        <taxon>Malacostraca</taxon>
        <taxon>Eumalacostraca</taxon>
        <taxon>Eucarida</taxon>
        <taxon>Decapoda</taxon>
        <taxon>Pleocyemata</taxon>
        <taxon>Brachyura</taxon>
        <taxon>Eubrachyura</taxon>
        <taxon>Portunoidea</taxon>
        <taxon>Portunidae</taxon>
        <taxon>Portuninae</taxon>
        <taxon>Scylla</taxon>
    </lineage>
</organism>
<evidence type="ECO:0000256" key="9">
    <source>
        <dbReference type="ARBA" id="ARBA00022946"/>
    </source>
</evidence>
<dbReference type="GO" id="GO:0045087">
    <property type="term" value="P:innate immune response"/>
    <property type="evidence" value="ECO:0007669"/>
    <property type="project" value="UniProtKB-KW"/>
</dbReference>
<evidence type="ECO:0000256" key="2">
    <source>
        <dbReference type="ARBA" id="ARBA00004173"/>
    </source>
</evidence>
<keyword evidence="9" id="KW-0809">Transit peptide</keyword>
<evidence type="ECO:0000256" key="12">
    <source>
        <dbReference type="SAM" id="MobiDB-lite"/>
    </source>
</evidence>
<proteinExistence type="inferred from homology"/>
<dbReference type="AlphaFoldDB" id="A0A0P4WDQ0"/>
<evidence type="ECO:0000256" key="3">
    <source>
        <dbReference type="ARBA" id="ARBA00004496"/>
    </source>
</evidence>
<dbReference type="InterPro" id="IPR010418">
    <property type="entry name" value="ECSIT"/>
</dbReference>
<evidence type="ECO:0000256" key="1">
    <source>
        <dbReference type="ARBA" id="ARBA00004123"/>
    </source>
</evidence>
<accession>A0A0P4WDQ0</accession>
<comment type="similarity">
    <text evidence="4">Belongs to the ECSIT family.</text>
</comment>
<feature type="domain" description="ECSIT C-terminal" evidence="13">
    <location>
        <begin position="249"/>
        <end position="374"/>
    </location>
</feature>
<evidence type="ECO:0000256" key="8">
    <source>
        <dbReference type="ARBA" id="ARBA00022859"/>
    </source>
</evidence>
<dbReference type="InterPro" id="IPR029342">
    <property type="entry name" value="ECIST_C"/>
</dbReference>
<dbReference type="Pfam" id="PF06239">
    <property type="entry name" value="ECSIT_N"/>
    <property type="match status" value="1"/>
</dbReference>
<evidence type="ECO:0000256" key="11">
    <source>
        <dbReference type="ARBA" id="ARBA00023242"/>
    </source>
</evidence>
<evidence type="ECO:0000256" key="4">
    <source>
        <dbReference type="ARBA" id="ARBA00007674"/>
    </source>
</evidence>
<name>A0A0P4WDQ0_SCYOL</name>